<dbReference type="PANTHER" id="PTHR33495">
    <property type="entry name" value="ANTI-SIGMA FACTOR ANTAGONIST TM_1081-RELATED-RELATED"/>
    <property type="match status" value="1"/>
</dbReference>
<comment type="similarity">
    <text evidence="1 4">Belongs to the anti-sigma-factor antagonist family.</text>
</comment>
<evidence type="ECO:0000313" key="6">
    <source>
        <dbReference type="EMBL" id="MDQ0155647.1"/>
    </source>
</evidence>
<comment type="caution">
    <text evidence="6">The sequence shown here is derived from an EMBL/GenBank/DDBJ whole genome shotgun (WGS) entry which is preliminary data.</text>
</comment>
<dbReference type="Gene3D" id="3.30.750.24">
    <property type="entry name" value="STAS domain"/>
    <property type="match status" value="1"/>
</dbReference>
<dbReference type="Pfam" id="PF01740">
    <property type="entry name" value="STAS"/>
    <property type="match status" value="1"/>
</dbReference>
<dbReference type="InterPro" id="IPR036513">
    <property type="entry name" value="STAS_dom_sf"/>
</dbReference>
<dbReference type="Proteomes" id="UP001231362">
    <property type="component" value="Unassembled WGS sequence"/>
</dbReference>
<dbReference type="SUPFAM" id="SSF52091">
    <property type="entry name" value="SpoIIaa-like"/>
    <property type="match status" value="1"/>
</dbReference>
<accession>A0ABT9V3W8</accession>
<evidence type="ECO:0000256" key="4">
    <source>
        <dbReference type="RuleBase" id="RU003749"/>
    </source>
</evidence>
<dbReference type="RefSeq" id="WP_307150179.1">
    <property type="nucleotide sequence ID" value="NZ_JAUSTU010000008.1"/>
</dbReference>
<dbReference type="PANTHER" id="PTHR33495:SF9">
    <property type="entry name" value="ANTI-SIGMA-B FACTOR ANTAGONIST"/>
    <property type="match status" value="1"/>
</dbReference>
<evidence type="ECO:0000256" key="2">
    <source>
        <dbReference type="ARBA" id="ARBA00022553"/>
    </source>
</evidence>
<reference evidence="6 7" key="1">
    <citation type="submission" date="2023-07" db="EMBL/GenBank/DDBJ databases">
        <title>Genomic Encyclopedia of Type Strains, Phase IV (KMG-IV): sequencing the most valuable type-strain genomes for metagenomic binning, comparative biology and taxonomic classification.</title>
        <authorList>
            <person name="Goeker M."/>
        </authorList>
    </citation>
    <scope>NUCLEOTIDE SEQUENCE [LARGE SCALE GENOMIC DNA]</scope>
    <source>
        <strain evidence="6 7">DSM 23948</strain>
    </source>
</reference>
<keyword evidence="7" id="KW-1185">Reference proteome</keyword>
<dbReference type="EMBL" id="JAUSTU010000008">
    <property type="protein sequence ID" value="MDQ0155647.1"/>
    <property type="molecule type" value="Genomic_DNA"/>
</dbReference>
<protein>
    <recommendedName>
        <fullName evidence="4">Anti-sigma factor antagonist</fullName>
    </recommendedName>
</protein>
<sequence>MNIEIEVLEHNNSVEVNVCGEIDAYTAPKLRDALYPFSTKEKMKIIVNLKDVVYMDSTGLGVLVGIFKNIRSNQGELQIIGLTGRLKRLFEITGLADIMNINSRIEGEAE</sequence>
<dbReference type="NCBIfam" id="TIGR00377">
    <property type="entry name" value="ant_ant_sig"/>
    <property type="match status" value="1"/>
</dbReference>
<evidence type="ECO:0000256" key="3">
    <source>
        <dbReference type="ARBA" id="ARBA00024670"/>
    </source>
</evidence>
<gene>
    <name evidence="6" type="ORF">J2S07_001952</name>
</gene>
<organism evidence="6 7">
    <name type="scientific">Anoxybacillus andreesenii</name>
    <dbReference type="NCBI Taxonomy" id="1325932"/>
    <lineage>
        <taxon>Bacteria</taxon>
        <taxon>Bacillati</taxon>
        <taxon>Bacillota</taxon>
        <taxon>Bacilli</taxon>
        <taxon>Bacillales</taxon>
        <taxon>Anoxybacillaceae</taxon>
        <taxon>Anoxybacillus</taxon>
    </lineage>
</organism>
<feature type="domain" description="STAS" evidence="5">
    <location>
        <begin position="3"/>
        <end position="110"/>
    </location>
</feature>
<dbReference type="InterPro" id="IPR002645">
    <property type="entry name" value="STAS_dom"/>
</dbReference>
<dbReference type="InterPro" id="IPR003658">
    <property type="entry name" value="Anti-sigma_ant"/>
</dbReference>
<proteinExistence type="inferred from homology"/>
<evidence type="ECO:0000256" key="1">
    <source>
        <dbReference type="ARBA" id="ARBA00009013"/>
    </source>
</evidence>
<comment type="function">
    <text evidence="3">Positive regulator of sigma-B activity. Non-phosphorylated RsbV binds to RsbW, preventing its association with sigma-B. When phosphorylated, releases RsbW, which is then free to complex with and inactivate sigma-B.</text>
</comment>
<dbReference type="PROSITE" id="PS50801">
    <property type="entry name" value="STAS"/>
    <property type="match status" value="1"/>
</dbReference>
<evidence type="ECO:0000313" key="7">
    <source>
        <dbReference type="Proteomes" id="UP001231362"/>
    </source>
</evidence>
<keyword evidence="2" id="KW-0597">Phosphoprotein</keyword>
<evidence type="ECO:0000259" key="5">
    <source>
        <dbReference type="PROSITE" id="PS50801"/>
    </source>
</evidence>
<name>A0ABT9V3W8_9BACL</name>
<dbReference type="CDD" id="cd07043">
    <property type="entry name" value="STAS_anti-anti-sigma_factors"/>
    <property type="match status" value="1"/>
</dbReference>